<comment type="caution">
    <text evidence="6">The sequence shown here is derived from an EMBL/GenBank/DDBJ whole genome shotgun (WGS) entry which is preliminary data.</text>
</comment>
<dbReference type="Proteomes" id="UP000275225">
    <property type="component" value="Unassembled WGS sequence"/>
</dbReference>
<evidence type="ECO:0000313" key="6">
    <source>
        <dbReference type="EMBL" id="RQN09345.1"/>
    </source>
</evidence>
<dbReference type="InterPro" id="IPR001647">
    <property type="entry name" value="HTH_TetR"/>
</dbReference>
<keyword evidence="3" id="KW-0804">Transcription</keyword>
<dbReference type="InterPro" id="IPR009057">
    <property type="entry name" value="Homeodomain-like_sf"/>
</dbReference>
<dbReference type="SUPFAM" id="SSF46689">
    <property type="entry name" value="Homeodomain-like"/>
    <property type="match status" value="1"/>
</dbReference>
<keyword evidence="2 4" id="KW-0238">DNA-binding</keyword>
<dbReference type="Gene3D" id="1.10.357.10">
    <property type="entry name" value="Tetracycline Repressor, domain 2"/>
    <property type="match status" value="1"/>
</dbReference>
<reference evidence="6 7" key="1">
    <citation type="submission" date="2018-11" db="EMBL/GenBank/DDBJ databases">
        <authorList>
            <person name="Li F."/>
        </authorList>
    </citation>
    <scope>NUCLEOTIDE SEQUENCE [LARGE SCALE GENOMIC DNA]</scope>
    <source>
        <strain evidence="6 7">YS17T</strain>
    </source>
</reference>
<evidence type="ECO:0000313" key="7">
    <source>
        <dbReference type="Proteomes" id="UP000275225"/>
    </source>
</evidence>
<evidence type="ECO:0000256" key="4">
    <source>
        <dbReference type="PROSITE-ProRule" id="PRU00335"/>
    </source>
</evidence>
<evidence type="ECO:0000259" key="5">
    <source>
        <dbReference type="PROSITE" id="PS50977"/>
    </source>
</evidence>
<evidence type="ECO:0000256" key="1">
    <source>
        <dbReference type="ARBA" id="ARBA00023015"/>
    </source>
</evidence>
<dbReference type="PROSITE" id="PS50977">
    <property type="entry name" value="HTH_TETR_2"/>
    <property type="match status" value="1"/>
</dbReference>
<feature type="domain" description="HTH tetR-type" evidence="5">
    <location>
        <begin position="10"/>
        <end position="70"/>
    </location>
</feature>
<dbReference type="InterPro" id="IPR036271">
    <property type="entry name" value="Tet_transcr_reg_TetR-rel_C_sf"/>
</dbReference>
<organism evidence="6 7">
    <name type="scientific">Aeromicrobium camelliae</name>
    <dbReference type="NCBI Taxonomy" id="1538144"/>
    <lineage>
        <taxon>Bacteria</taxon>
        <taxon>Bacillati</taxon>
        <taxon>Actinomycetota</taxon>
        <taxon>Actinomycetes</taxon>
        <taxon>Propionibacteriales</taxon>
        <taxon>Nocardioidaceae</taxon>
        <taxon>Aeromicrobium</taxon>
    </lineage>
</organism>
<keyword evidence="1" id="KW-0805">Transcription regulation</keyword>
<gene>
    <name evidence="6" type="ORF">EHW97_03630</name>
</gene>
<dbReference type="GO" id="GO:0003677">
    <property type="term" value="F:DNA binding"/>
    <property type="evidence" value="ECO:0007669"/>
    <property type="project" value="UniProtKB-UniRule"/>
</dbReference>
<dbReference type="Pfam" id="PF00440">
    <property type="entry name" value="TetR_N"/>
    <property type="match status" value="1"/>
</dbReference>
<sequence length="198" mass="20796">MQGVIVARLGLTASAVHDAAVDLADADGLDAVTISAVARRLGIRPASMYAHVRNIGALLDDLHRRGLAELGRLIADAVAGRSGWDALEGFATAHRRFAEGHPGLWQAVQRPASAEIAASPEAGQVAGLALAVLRGYGLTDDAAIHATRFVGSTVNGFVTLTEAGSFGHRPVDLDTSWTQCLDAIDRALRSWPRETTEA</sequence>
<proteinExistence type="predicted"/>
<protein>
    <submittedName>
        <fullName evidence="6">TetR/AcrR family transcriptional regulator</fullName>
    </submittedName>
</protein>
<dbReference type="OrthoDB" id="71867at2"/>
<evidence type="ECO:0000256" key="2">
    <source>
        <dbReference type="ARBA" id="ARBA00023125"/>
    </source>
</evidence>
<dbReference type="AlphaFoldDB" id="A0A3N6X5E4"/>
<evidence type="ECO:0000256" key="3">
    <source>
        <dbReference type="ARBA" id="ARBA00023163"/>
    </source>
</evidence>
<dbReference type="Pfam" id="PF13305">
    <property type="entry name" value="TetR_C_33"/>
    <property type="match status" value="1"/>
</dbReference>
<dbReference type="InterPro" id="IPR025996">
    <property type="entry name" value="MT1864/Rv1816-like_C"/>
</dbReference>
<feature type="DNA-binding region" description="H-T-H motif" evidence="4">
    <location>
        <begin position="33"/>
        <end position="52"/>
    </location>
</feature>
<accession>A0A3N6X5E4</accession>
<dbReference type="EMBL" id="RQJX01000003">
    <property type="protein sequence ID" value="RQN09345.1"/>
    <property type="molecule type" value="Genomic_DNA"/>
</dbReference>
<keyword evidence="7" id="KW-1185">Reference proteome</keyword>
<name>A0A3N6X5E4_9ACTN</name>
<dbReference type="SUPFAM" id="SSF48498">
    <property type="entry name" value="Tetracyclin repressor-like, C-terminal domain"/>
    <property type="match status" value="1"/>
</dbReference>
<dbReference type="Gene3D" id="1.10.10.60">
    <property type="entry name" value="Homeodomain-like"/>
    <property type="match status" value="1"/>
</dbReference>